<keyword evidence="3" id="KW-0010">Activator</keyword>
<comment type="subcellular location">
    <subcellularLocation>
        <location evidence="3">Nucleus</location>
    </subcellularLocation>
    <subcellularLocation>
        <location evidence="3">Cytoplasm</location>
    </subcellularLocation>
</comment>
<dbReference type="InParanoid" id="A0A316VTK5"/>
<evidence type="ECO:0000313" key="6">
    <source>
        <dbReference type="EMBL" id="PWN39551.1"/>
    </source>
</evidence>
<keyword evidence="1 2" id="KW-0539">Nucleus</keyword>
<dbReference type="GO" id="GO:0006325">
    <property type="term" value="P:chromatin organization"/>
    <property type="evidence" value="ECO:0007669"/>
    <property type="project" value="UniProtKB-KW"/>
</dbReference>
<dbReference type="InterPro" id="IPR005033">
    <property type="entry name" value="YEATS"/>
</dbReference>
<gene>
    <name evidence="3" type="primary">YAF9</name>
    <name evidence="6" type="ORF">IE81DRAFT_294669</name>
</gene>
<dbReference type="Proteomes" id="UP000245783">
    <property type="component" value="Unassembled WGS sequence"/>
</dbReference>
<dbReference type="EMBL" id="KZ819459">
    <property type="protein sequence ID" value="PWN39551.1"/>
    <property type="molecule type" value="Genomic_DNA"/>
</dbReference>
<evidence type="ECO:0000256" key="3">
    <source>
        <dbReference type="RuleBase" id="RU367117"/>
    </source>
</evidence>
<accession>A0A316VTK5</accession>
<comment type="subunit">
    <text evidence="3">Component of the SWR1 chromatin-remodeling complex and of the NuA4 histone acetyltransferase complex.</text>
</comment>
<dbReference type="GO" id="GO:0000812">
    <property type="term" value="C:Swr1 complex"/>
    <property type="evidence" value="ECO:0007669"/>
    <property type="project" value="UniProtKB-UniRule"/>
</dbReference>
<feature type="compositionally biased region" description="Polar residues" evidence="4">
    <location>
        <begin position="49"/>
        <end position="74"/>
    </location>
</feature>
<dbReference type="GO" id="GO:0006281">
    <property type="term" value="P:DNA repair"/>
    <property type="evidence" value="ECO:0007669"/>
    <property type="project" value="UniProtKB-UniRule"/>
</dbReference>
<keyword evidence="3" id="KW-0156">Chromatin regulator</keyword>
<dbReference type="InterPro" id="IPR055129">
    <property type="entry name" value="YEATS_dom"/>
</dbReference>
<dbReference type="OrthoDB" id="16041at2759"/>
<protein>
    <recommendedName>
        <fullName evidence="3">Protein AF-9 homolog</fullName>
    </recommendedName>
</protein>
<dbReference type="PROSITE" id="PS51037">
    <property type="entry name" value="YEATS"/>
    <property type="match status" value="1"/>
</dbReference>
<comment type="similarity">
    <text evidence="3">Belongs to the YAF9 family.</text>
</comment>
<organism evidence="6 7">
    <name type="scientific">Ceraceosorus guamensis</name>
    <dbReference type="NCBI Taxonomy" id="1522189"/>
    <lineage>
        <taxon>Eukaryota</taxon>
        <taxon>Fungi</taxon>
        <taxon>Dikarya</taxon>
        <taxon>Basidiomycota</taxon>
        <taxon>Ustilaginomycotina</taxon>
        <taxon>Exobasidiomycetes</taxon>
        <taxon>Ceraceosorales</taxon>
        <taxon>Ceraceosoraceae</taxon>
        <taxon>Ceraceosorus</taxon>
    </lineage>
</organism>
<evidence type="ECO:0000256" key="1">
    <source>
        <dbReference type="ARBA" id="ARBA00023242"/>
    </source>
</evidence>
<keyword evidence="3" id="KW-0804">Transcription</keyword>
<reference evidence="6 7" key="1">
    <citation type="journal article" date="2018" name="Mol. Biol. Evol.">
        <title>Broad Genomic Sampling Reveals a Smut Pathogenic Ancestry of the Fungal Clade Ustilaginomycotina.</title>
        <authorList>
            <person name="Kijpornyongpan T."/>
            <person name="Mondo S.J."/>
            <person name="Barry K."/>
            <person name="Sandor L."/>
            <person name="Lee J."/>
            <person name="Lipzen A."/>
            <person name="Pangilinan J."/>
            <person name="LaButti K."/>
            <person name="Hainaut M."/>
            <person name="Henrissat B."/>
            <person name="Grigoriev I.V."/>
            <person name="Spatafora J.W."/>
            <person name="Aime M.C."/>
        </authorList>
    </citation>
    <scope>NUCLEOTIDE SEQUENCE [LARGE SCALE GENOMIC DNA]</scope>
    <source>
        <strain evidence="6 7">MCA 4658</strain>
    </source>
</reference>
<evidence type="ECO:0000256" key="4">
    <source>
        <dbReference type="SAM" id="MobiDB-lite"/>
    </source>
</evidence>
<dbReference type="PANTHER" id="PTHR23195">
    <property type="entry name" value="YEATS DOMAIN"/>
    <property type="match status" value="1"/>
</dbReference>
<keyword evidence="3" id="KW-0175">Coiled coil</keyword>
<comment type="domain">
    <text evidence="3">The coiled-coil domain is required for assembly into the NuA4 complex.</text>
</comment>
<dbReference type="GO" id="GO:0006355">
    <property type="term" value="P:regulation of DNA-templated transcription"/>
    <property type="evidence" value="ECO:0007669"/>
    <property type="project" value="InterPro"/>
</dbReference>
<dbReference type="Gene3D" id="2.60.40.1970">
    <property type="entry name" value="YEATS domain"/>
    <property type="match status" value="1"/>
</dbReference>
<feature type="region of interest" description="Disordered" evidence="4">
    <location>
        <begin position="44"/>
        <end position="74"/>
    </location>
</feature>
<feature type="domain" description="YEATS" evidence="5">
    <location>
        <begin position="1"/>
        <end position="278"/>
    </location>
</feature>
<keyword evidence="7" id="KW-1185">Reference proteome</keyword>
<feature type="compositionally biased region" description="Basic and acidic residues" evidence="4">
    <location>
        <begin position="182"/>
        <end position="194"/>
    </location>
</feature>
<sequence length="380" mass="41234">QGLAIHRSILIGSTSTPLTALEKMSAPPDHTHRWTVAVRSAASWPLPSGQGQAGTPTGTSTPLATPSQTPGPSTLANTVSTRAREAAESQNHDYHRMVGGKDDISHFVKKVTFKLHETYAGASRTVDKPPFQVTETGWGEFDIQIRIVFVPEANEKPLTTYHRLKLHPWHPIEKPVTVTEADHTVDGDSDRGEGDAGDAGNAGDAGDAGDAAEDEKEAQEATQQPGDTSTSSATAAPHAHTENPAARPLLPPVVHSWQYDEIVFPEPTEIFYDILIKRPQSSLFPTSAQAFSDPTAYRSYQSLLSNIPPDLSAGVLPLPPHPLHAPSGALFDALSTEAINNEAQRLDLARICAVRELEEYRKRLIDGERKLRDVRRRLAS</sequence>
<comment type="function">
    <text evidence="3">Component of the SWR1 complex which mediates the ATP-dependent exchange of histone H2A for an H2A variant leading to transcriptional regulation of selected genes by chromatin remodeling. Component of the NuA4 histone acetyltransferase complex which is involved in transcriptional activation of selected genes principally by acetylation of nucleosomal histones H4 and H2A. The NuA4 complex is also involved in DNA repair. Yaf9 may also be required for viability in conditions in which the structural integrity of the spindle is compromised.</text>
</comment>
<keyword evidence="3" id="KW-0227">DNA damage</keyword>
<feature type="compositionally biased region" description="Low complexity" evidence="4">
    <location>
        <begin position="198"/>
        <end position="209"/>
    </location>
</feature>
<feature type="non-terminal residue" evidence="6">
    <location>
        <position position="1"/>
    </location>
</feature>
<dbReference type="GO" id="GO:0005737">
    <property type="term" value="C:cytoplasm"/>
    <property type="evidence" value="ECO:0007669"/>
    <property type="project" value="UniProtKB-SubCell"/>
</dbReference>
<evidence type="ECO:0000256" key="2">
    <source>
        <dbReference type="PROSITE-ProRule" id="PRU00376"/>
    </source>
</evidence>
<dbReference type="AlphaFoldDB" id="A0A316VTK5"/>
<proteinExistence type="inferred from homology"/>
<feature type="region of interest" description="Disordered" evidence="4">
    <location>
        <begin position="182"/>
        <end position="248"/>
    </location>
</feature>
<dbReference type="Pfam" id="PF03366">
    <property type="entry name" value="YEATS"/>
    <property type="match status" value="1"/>
</dbReference>
<evidence type="ECO:0000259" key="5">
    <source>
        <dbReference type="PROSITE" id="PS51037"/>
    </source>
</evidence>
<name>A0A316VTK5_9BASI</name>
<dbReference type="InterPro" id="IPR038704">
    <property type="entry name" value="YEAST_sf"/>
</dbReference>
<evidence type="ECO:0000313" key="7">
    <source>
        <dbReference type="Proteomes" id="UP000245783"/>
    </source>
</evidence>
<keyword evidence="3" id="KW-0805">Transcription regulation</keyword>
<dbReference type="STRING" id="1522189.A0A316VTK5"/>
<keyword evidence="3" id="KW-0234">DNA repair</keyword>
<keyword evidence="3" id="KW-0963">Cytoplasm</keyword>